<dbReference type="Proteomes" id="UP000250235">
    <property type="component" value="Unassembled WGS sequence"/>
</dbReference>
<protein>
    <submittedName>
        <fullName evidence="2">Uncharacterized protein</fullName>
    </submittedName>
</protein>
<evidence type="ECO:0000256" key="1">
    <source>
        <dbReference type="SAM" id="MobiDB-lite"/>
    </source>
</evidence>
<evidence type="ECO:0000313" key="2">
    <source>
        <dbReference type="EMBL" id="KZV19700.1"/>
    </source>
</evidence>
<keyword evidence="3" id="KW-1185">Reference proteome</keyword>
<feature type="region of interest" description="Disordered" evidence="1">
    <location>
        <begin position="30"/>
        <end position="63"/>
    </location>
</feature>
<organism evidence="2 3">
    <name type="scientific">Dorcoceras hygrometricum</name>
    <dbReference type="NCBI Taxonomy" id="472368"/>
    <lineage>
        <taxon>Eukaryota</taxon>
        <taxon>Viridiplantae</taxon>
        <taxon>Streptophyta</taxon>
        <taxon>Embryophyta</taxon>
        <taxon>Tracheophyta</taxon>
        <taxon>Spermatophyta</taxon>
        <taxon>Magnoliopsida</taxon>
        <taxon>eudicotyledons</taxon>
        <taxon>Gunneridae</taxon>
        <taxon>Pentapetalae</taxon>
        <taxon>asterids</taxon>
        <taxon>lamiids</taxon>
        <taxon>Lamiales</taxon>
        <taxon>Gesneriaceae</taxon>
        <taxon>Didymocarpoideae</taxon>
        <taxon>Trichosporeae</taxon>
        <taxon>Loxocarpinae</taxon>
        <taxon>Dorcoceras</taxon>
    </lineage>
</organism>
<proteinExistence type="predicted"/>
<feature type="compositionally biased region" description="Polar residues" evidence="1">
    <location>
        <begin position="30"/>
        <end position="45"/>
    </location>
</feature>
<gene>
    <name evidence="2" type="ORF">F511_33312</name>
</gene>
<dbReference type="AlphaFoldDB" id="A0A2Z7AEC3"/>
<accession>A0A2Z7AEC3</accession>
<sequence>MELKATTKTGIYEAQRIDSIAGDTKLKETTQQLEIRSSRHSNSAGRTRIPAATHSTKGPTANSTRWLNNNKLLVKDNKGGAQHQQTANKVFRLSNNKRQVNDPKGGAQHVMRLPEEDKEKCGIKMTKCWSTSGIYTHAQRITAKVIPNQLGPQSYIPLPKLLIAQSCFTANTPKIDRVTRAQHRRNTQVVHLYAVIPKTSRGKRLNPAPRSNLVQNCSTQISSRYEISTDHFSSTYNLQNSKRSQNSAYTAQLTPTNSGRILSSQLAVRRLSLSTQLCTQLLTHRSGQLAMVNPALKAHFNRLTPFISARNTVTAHNGADLNCNPKKFTLLRSAQVAQTARTWDGLNWNPKKFPASSA</sequence>
<reference evidence="2 3" key="1">
    <citation type="journal article" date="2015" name="Proc. Natl. Acad. Sci. U.S.A.">
        <title>The resurrection genome of Boea hygrometrica: A blueprint for survival of dehydration.</title>
        <authorList>
            <person name="Xiao L."/>
            <person name="Yang G."/>
            <person name="Zhang L."/>
            <person name="Yang X."/>
            <person name="Zhao S."/>
            <person name="Ji Z."/>
            <person name="Zhou Q."/>
            <person name="Hu M."/>
            <person name="Wang Y."/>
            <person name="Chen M."/>
            <person name="Xu Y."/>
            <person name="Jin H."/>
            <person name="Xiao X."/>
            <person name="Hu G."/>
            <person name="Bao F."/>
            <person name="Hu Y."/>
            <person name="Wan P."/>
            <person name="Li L."/>
            <person name="Deng X."/>
            <person name="Kuang T."/>
            <person name="Xiang C."/>
            <person name="Zhu J.K."/>
            <person name="Oliver M.J."/>
            <person name="He Y."/>
        </authorList>
    </citation>
    <scope>NUCLEOTIDE SEQUENCE [LARGE SCALE GENOMIC DNA]</scope>
    <source>
        <strain evidence="3">cv. XS01</strain>
    </source>
</reference>
<name>A0A2Z7AEC3_9LAMI</name>
<evidence type="ECO:0000313" key="3">
    <source>
        <dbReference type="Proteomes" id="UP000250235"/>
    </source>
</evidence>
<feature type="compositionally biased region" description="Polar residues" evidence="1">
    <location>
        <begin position="53"/>
        <end position="63"/>
    </location>
</feature>
<dbReference type="EMBL" id="KV016325">
    <property type="protein sequence ID" value="KZV19700.1"/>
    <property type="molecule type" value="Genomic_DNA"/>
</dbReference>